<gene>
    <name evidence="2" type="ORF">ElyMa_001129900</name>
</gene>
<sequence length="257" mass="29291">MQYKIKAKQLGATSKEYTRTALNLVNPRTPEKRVAFNTLQKQHPCKVLFVEDEMAHGEEELGLVGEQELLKHGPIDETSSSISKPLHNDMKPQHQSLKQALMRFRDLLEELNSDLLEPTNGTFFDQHFFIVYWQFQQCRQNPEKAKTSLNSFQYEDVVASEDNIPCDQRCSTPNFEDVEPDSDTELDIPEIEMLTMPTTADGYMDDDIPLCPMFEAGIAVEVEIEIGNRGEPDSGSSRAHADSDHIYHKVETNQKVD</sequence>
<dbReference type="AlphaFoldDB" id="A0AAV4HYM5"/>
<dbReference type="EMBL" id="BMAT01002244">
    <property type="protein sequence ID" value="GFS02695.1"/>
    <property type="molecule type" value="Genomic_DNA"/>
</dbReference>
<proteinExistence type="predicted"/>
<keyword evidence="3" id="KW-1185">Reference proteome</keyword>
<comment type="caution">
    <text evidence="2">The sequence shown here is derived from an EMBL/GenBank/DDBJ whole genome shotgun (WGS) entry which is preliminary data.</text>
</comment>
<feature type="region of interest" description="Disordered" evidence="1">
    <location>
        <begin position="228"/>
        <end position="257"/>
    </location>
</feature>
<feature type="compositionally biased region" description="Basic and acidic residues" evidence="1">
    <location>
        <begin position="239"/>
        <end position="257"/>
    </location>
</feature>
<evidence type="ECO:0000313" key="3">
    <source>
        <dbReference type="Proteomes" id="UP000762676"/>
    </source>
</evidence>
<name>A0AAV4HYM5_9GAST</name>
<protein>
    <submittedName>
        <fullName evidence="2">Uncharacterized protein</fullName>
    </submittedName>
</protein>
<evidence type="ECO:0000256" key="1">
    <source>
        <dbReference type="SAM" id="MobiDB-lite"/>
    </source>
</evidence>
<organism evidence="2 3">
    <name type="scientific">Elysia marginata</name>
    <dbReference type="NCBI Taxonomy" id="1093978"/>
    <lineage>
        <taxon>Eukaryota</taxon>
        <taxon>Metazoa</taxon>
        <taxon>Spiralia</taxon>
        <taxon>Lophotrochozoa</taxon>
        <taxon>Mollusca</taxon>
        <taxon>Gastropoda</taxon>
        <taxon>Heterobranchia</taxon>
        <taxon>Euthyneura</taxon>
        <taxon>Panpulmonata</taxon>
        <taxon>Sacoglossa</taxon>
        <taxon>Placobranchoidea</taxon>
        <taxon>Plakobranchidae</taxon>
        <taxon>Elysia</taxon>
    </lineage>
</organism>
<accession>A0AAV4HYM5</accession>
<reference evidence="2 3" key="1">
    <citation type="journal article" date="2021" name="Elife">
        <title>Chloroplast acquisition without the gene transfer in kleptoplastic sea slugs, Plakobranchus ocellatus.</title>
        <authorList>
            <person name="Maeda T."/>
            <person name="Takahashi S."/>
            <person name="Yoshida T."/>
            <person name="Shimamura S."/>
            <person name="Takaki Y."/>
            <person name="Nagai Y."/>
            <person name="Toyoda A."/>
            <person name="Suzuki Y."/>
            <person name="Arimoto A."/>
            <person name="Ishii H."/>
            <person name="Satoh N."/>
            <person name="Nishiyama T."/>
            <person name="Hasebe M."/>
            <person name="Maruyama T."/>
            <person name="Minagawa J."/>
            <person name="Obokata J."/>
            <person name="Shigenobu S."/>
        </authorList>
    </citation>
    <scope>NUCLEOTIDE SEQUENCE [LARGE SCALE GENOMIC DNA]</scope>
</reference>
<dbReference type="Proteomes" id="UP000762676">
    <property type="component" value="Unassembled WGS sequence"/>
</dbReference>
<evidence type="ECO:0000313" key="2">
    <source>
        <dbReference type="EMBL" id="GFS02695.1"/>
    </source>
</evidence>